<evidence type="ECO:0000256" key="9">
    <source>
        <dbReference type="HAMAP-Rule" id="MF_03110"/>
    </source>
</evidence>
<feature type="compositionally biased region" description="Polar residues" evidence="10">
    <location>
        <begin position="216"/>
        <end position="230"/>
    </location>
</feature>
<keyword evidence="6 9" id="KW-0234">DNA repair</keyword>
<dbReference type="SMART" id="SM00384">
    <property type="entry name" value="AT_hook"/>
    <property type="match status" value="2"/>
</dbReference>
<dbReference type="GO" id="GO:0033557">
    <property type="term" value="C:Slx1-Slx4 complex"/>
    <property type="evidence" value="ECO:0007669"/>
    <property type="project" value="UniProtKB-UniRule"/>
</dbReference>
<dbReference type="HAMAP" id="MF_03110">
    <property type="entry name" value="Endonuc_su_Slx4"/>
    <property type="match status" value="1"/>
</dbReference>
<feature type="compositionally biased region" description="Low complexity" evidence="10">
    <location>
        <begin position="320"/>
        <end position="343"/>
    </location>
</feature>
<evidence type="ECO:0000256" key="7">
    <source>
        <dbReference type="ARBA" id="ARBA00023242"/>
    </source>
</evidence>
<dbReference type="InterPro" id="IPR018574">
    <property type="entry name" value="Structure-sp_endonuc_su_Slx4"/>
</dbReference>
<dbReference type="CDD" id="cd22999">
    <property type="entry name" value="SAP_SLX4"/>
    <property type="match status" value="1"/>
</dbReference>
<comment type="function">
    <text evidence="9">Regulatory subunit of the SLX1-SLX4 structure-specific endonuclease that resolves DNA secondary structures generated during DNA repair and recombination. Has endonuclease activity towards branched DNA substrates, introducing single-strand cuts in duplex DNA close to junctions with ss-DNA.</text>
</comment>
<dbReference type="EMBL" id="JAANYQ010000003">
    <property type="protein sequence ID" value="KAF4124988.1"/>
    <property type="molecule type" value="Genomic_DNA"/>
</dbReference>
<feature type="region of interest" description="Disordered" evidence="10">
    <location>
        <begin position="1"/>
        <end position="230"/>
    </location>
</feature>
<dbReference type="InterPro" id="IPR027784">
    <property type="entry name" value="Slx4_ascomycetes"/>
</dbReference>
<feature type="compositionally biased region" description="Basic and acidic residues" evidence="10">
    <location>
        <begin position="106"/>
        <end position="116"/>
    </location>
</feature>
<comment type="subcellular location">
    <subcellularLocation>
        <location evidence="1 9">Nucleus</location>
    </subcellularLocation>
</comment>
<feature type="compositionally biased region" description="Polar residues" evidence="10">
    <location>
        <begin position="1"/>
        <end position="11"/>
    </location>
</feature>
<evidence type="ECO:0000256" key="5">
    <source>
        <dbReference type="ARBA" id="ARBA00023172"/>
    </source>
</evidence>
<feature type="compositionally biased region" description="Basic and acidic residues" evidence="10">
    <location>
        <begin position="192"/>
        <end position="206"/>
    </location>
</feature>
<dbReference type="Proteomes" id="UP000749293">
    <property type="component" value="Unassembled WGS sequence"/>
</dbReference>
<feature type="region of interest" description="Disordered" evidence="10">
    <location>
        <begin position="538"/>
        <end position="565"/>
    </location>
</feature>
<evidence type="ECO:0000256" key="1">
    <source>
        <dbReference type="ARBA" id="ARBA00004123"/>
    </source>
</evidence>
<organism evidence="11 12">
    <name type="scientific">Geosmithia morbida</name>
    <dbReference type="NCBI Taxonomy" id="1094350"/>
    <lineage>
        <taxon>Eukaryota</taxon>
        <taxon>Fungi</taxon>
        <taxon>Dikarya</taxon>
        <taxon>Ascomycota</taxon>
        <taxon>Pezizomycotina</taxon>
        <taxon>Sordariomycetes</taxon>
        <taxon>Hypocreomycetidae</taxon>
        <taxon>Hypocreales</taxon>
        <taxon>Bionectriaceae</taxon>
        <taxon>Geosmithia</taxon>
    </lineage>
</organism>
<feature type="compositionally biased region" description="Low complexity" evidence="10">
    <location>
        <begin position="757"/>
        <end position="796"/>
    </location>
</feature>
<dbReference type="GO" id="GO:0006310">
    <property type="term" value="P:DNA recombination"/>
    <property type="evidence" value="ECO:0007669"/>
    <property type="project" value="UniProtKB-UniRule"/>
</dbReference>
<name>A0A9P4YXN8_9HYPO</name>
<keyword evidence="11" id="KW-0540">Nuclease</keyword>
<sequence length="957" mass="103578">MSSPNPFQTPLTARDYRPSITNTAAGASSPDLPDVNQLLSQIPGRQSAIQSGSKAQPIPSRASASSFTTAEDRWRSTQSECYAEASVVEVEPENIPKPTKGRQRKNPAETRCDGTTKKTIKRRTAAAKATDEGTDAVDDGTKGKQSKGAEASKRPAAKNTRTKKKGGNGDGGIQRLQYQENESDDVLQLEHATTRRVDWTPPHEKQQPYPPVASDVSATQDATSSAQDGAQTAAVFTNLLEDYGCNDQLPRQNSAAPEDTSSFLKKRKLIEVVSIGDSSRSRSETSVSPTKEKPAKRKPRTITELATAAYRPFTPNETTAPPSGSMHAAPAPGAPGANAVKGALGKKKAPAARKSRRKPRPPSPILLSPSSALAQVSKQDFVFGTSSQLVREQSPTFLRDIQAAIRDSNQMGWDPADDNVRDGDRSLERRRRLWEAGARDVDGRLFDMEIVDHAKTPAEGDHIDNPFSYSKPEAERIDAVPGSPHDDPFETLPDVLPPSCHKLAEKPVELDVRGANVDVAVTVPPKVEDDGFETLSDILPLPPPPSQCPAEKWAEPETPGASADIGTAEDLQGEDLETLSDILPAMAPRRSPPIMNDDGIPFSSSQISVSSDLGRPMTTNEASEMLSNPTIPTPTLQTSTAAPEPSRQPQYDMYTDAQLASEIRSYGFKPVKKRIAMIALLEQCWQSKHPPGIGVRTVTTSAKPSHSAAVSVSPKRPRGRPRKNIPAMSQTPQEPPPSAQPPSESPAKRPRGRPRKTASAASPSKAEAKTTAVRKTTKAATTRSPSPPSQRKSPTTPKRHASPKKNKTIIEIPDSASDNDSNMFASPASTLCDQQTFSSPSQGIDLSVTVDDDAEKSLAAADMNDDQKEAVLFDKVTRAVTTAPRSTDPANPSWYEKILMYDPIVLEDITGWLNAGQLSRVGYDWEISPGEVKRWCESRSVCCLWRVNLRGKERKRC</sequence>
<feature type="compositionally biased region" description="Polar residues" evidence="10">
    <location>
        <begin position="617"/>
        <end position="641"/>
    </location>
</feature>
<feature type="region of interest" description="Disordered" evidence="10">
    <location>
        <begin position="586"/>
        <end position="650"/>
    </location>
</feature>
<keyword evidence="11" id="KW-0378">Hydrolase</keyword>
<evidence type="ECO:0000256" key="10">
    <source>
        <dbReference type="SAM" id="MobiDB-lite"/>
    </source>
</evidence>
<feature type="compositionally biased region" description="Polar residues" evidence="10">
    <location>
        <begin position="37"/>
        <end position="54"/>
    </location>
</feature>
<evidence type="ECO:0000256" key="2">
    <source>
        <dbReference type="ARBA" id="ARBA00006661"/>
    </source>
</evidence>
<evidence type="ECO:0000256" key="4">
    <source>
        <dbReference type="ARBA" id="ARBA00022763"/>
    </source>
</evidence>
<feature type="compositionally biased region" description="Low complexity" evidence="10">
    <location>
        <begin position="272"/>
        <end position="288"/>
    </location>
</feature>
<comment type="PTM">
    <text evidence="9">Phosphorylated in response to DNA damage.</text>
</comment>
<feature type="compositionally biased region" description="Polar residues" evidence="10">
    <location>
        <begin position="249"/>
        <end position="263"/>
    </location>
</feature>
<keyword evidence="11" id="KW-0255">Endonuclease</keyword>
<evidence type="ECO:0000313" key="12">
    <source>
        <dbReference type="Proteomes" id="UP000749293"/>
    </source>
</evidence>
<keyword evidence="5 9" id="KW-0233">DNA recombination</keyword>
<evidence type="ECO:0000256" key="8">
    <source>
        <dbReference type="ARBA" id="ARBA00029496"/>
    </source>
</evidence>
<feature type="compositionally biased region" description="Basic residues" evidence="10">
    <location>
        <begin position="344"/>
        <end position="360"/>
    </location>
</feature>
<keyword evidence="7 9" id="KW-0539">Nucleus</keyword>
<dbReference type="GO" id="GO:0006281">
    <property type="term" value="P:DNA repair"/>
    <property type="evidence" value="ECO:0007669"/>
    <property type="project" value="UniProtKB-UniRule"/>
</dbReference>
<protein>
    <recommendedName>
        <fullName evidence="8 9">Structure-specific endonuclease subunit SLX4</fullName>
    </recommendedName>
</protein>
<evidence type="ECO:0000256" key="3">
    <source>
        <dbReference type="ARBA" id="ARBA00022553"/>
    </source>
</evidence>
<keyword evidence="12" id="KW-1185">Reference proteome</keyword>
<dbReference type="GO" id="GO:0003677">
    <property type="term" value="F:DNA binding"/>
    <property type="evidence" value="ECO:0007669"/>
    <property type="project" value="InterPro"/>
</dbReference>
<dbReference type="GO" id="GO:0017108">
    <property type="term" value="F:5'-flap endonuclease activity"/>
    <property type="evidence" value="ECO:0007669"/>
    <property type="project" value="InterPro"/>
</dbReference>
<comment type="subunit">
    <text evidence="9">Forms a heterodimer with SLX1.</text>
</comment>
<reference evidence="11" key="1">
    <citation type="submission" date="2020-03" db="EMBL/GenBank/DDBJ databases">
        <title>Site-based positive gene gene selection in Geosmithia morbida across the United States reveals a broad range of putative effectors and factors for local host and environmental adapation.</title>
        <authorList>
            <person name="Onufrak A."/>
            <person name="Murdoch R.W."/>
            <person name="Gazis R."/>
            <person name="Huff M."/>
            <person name="Staton M."/>
            <person name="Klingeman W."/>
            <person name="Hadziabdic D."/>
        </authorList>
    </citation>
    <scope>NUCLEOTIDE SEQUENCE</scope>
    <source>
        <strain evidence="11">1262</strain>
    </source>
</reference>
<comment type="similarity">
    <text evidence="2 9">Belongs to the SLX4 family.</text>
</comment>
<feature type="compositionally biased region" description="Polar residues" evidence="10">
    <location>
        <begin position="697"/>
        <end position="710"/>
    </location>
</feature>
<dbReference type="AlphaFoldDB" id="A0A9P4YXN8"/>
<keyword evidence="4 9" id="KW-0227">DNA damage</keyword>
<dbReference type="Pfam" id="PF09494">
    <property type="entry name" value="Slx4"/>
    <property type="match status" value="1"/>
</dbReference>
<proteinExistence type="inferred from homology"/>
<dbReference type="GO" id="GO:0006260">
    <property type="term" value="P:DNA replication"/>
    <property type="evidence" value="ECO:0007669"/>
    <property type="project" value="InterPro"/>
</dbReference>
<feature type="region of interest" description="Disordered" evidence="10">
    <location>
        <begin position="244"/>
        <end position="371"/>
    </location>
</feature>
<dbReference type="OrthoDB" id="5349119at2759"/>
<feature type="compositionally biased region" description="Basic residues" evidence="10">
    <location>
        <begin position="797"/>
        <end position="807"/>
    </location>
</feature>
<comment type="caution">
    <text evidence="11">The sequence shown here is derived from an EMBL/GenBank/DDBJ whole genome shotgun (WGS) entry which is preliminary data.</text>
</comment>
<accession>A0A9P4YXN8</accession>
<evidence type="ECO:0000313" key="11">
    <source>
        <dbReference type="EMBL" id="KAF4124988.1"/>
    </source>
</evidence>
<feature type="compositionally biased region" description="Pro residues" evidence="10">
    <location>
        <begin position="733"/>
        <end position="744"/>
    </location>
</feature>
<evidence type="ECO:0000256" key="6">
    <source>
        <dbReference type="ARBA" id="ARBA00023204"/>
    </source>
</evidence>
<feature type="region of interest" description="Disordered" evidence="10">
    <location>
        <begin position="688"/>
        <end position="807"/>
    </location>
</feature>
<gene>
    <name evidence="9" type="primary">SLX4</name>
    <name evidence="11" type="ORF">GMORB2_3827</name>
</gene>
<dbReference type="InterPro" id="IPR017956">
    <property type="entry name" value="AT_hook_DNA-bd_motif"/>
</dbReference>
<keyword evidence="3 9" id="KW-0597">Phosphoprotein</keyword>